<name>A0ACC1HUD4_9FUNG</name>
<reference evidence="1" key="1">
    <citation type="submission" date="2022-06" db="EMBL/GenBank/DDBJ databases">
        <title>Phylogenomic reconstructions and comparative analyses of Kickxellomycotina fungi.</title>
        <authorList>
            <person name="Reynolds N.K."/>
            <person name="Stajich J.E."/>
            <person name="Barry K."/>
            <person name="Grigoriev I.V."/>
            <person name="Crous P."/>
            <person name="Smith M.E."/>
        </authorList>
    </citation>
    <scope>NUCLEOTIDE SEQUENCE</scope>
    <source>
        <strain evidence="1">RSA 2271</strain>
    </source>
</reference>
<comment type="caution">
    <text evidence="1">The sequence shown here is derived from an EMBL/GenBank/DDBJ whole genome shotgun (WGS) entry which is preliminary data.</text>
</comment>
<protein>
    <submittedName>
        <fullName evidence="1">Uncharacterized protein</fullName>
    </submittedName>
</protein>
<evidence type="ECO:0000313" key="2">
    <source>
        <dbReference type="Proteomes" id="UP001145114"/>
    </source>
</evidence>
<organism evidence="1 2">
    <name type="scientific">Spiromyces aspiralis</name>
    <dbReference type="NCBI Taxonomy" id="68401"/>
    <lineage>
        <taxon>Eukaryota</taxon>
        <taxon>Fungi</taxon>
        <taxon>Fungi incertae sedis</taxon>
        <taxon>Zoopagomycota</taxon>
        <taxon>Kickxellomycotina</taxon>
        <taxon>Kickxellomycetes</taxon>
        <taxon>Kickxellales</taxon>
        <taxon>Kickxellaceae</taxon>
        <taxon>Spiromyces</taxon>
    </lineage>
</organism>
<dbReference type="EMBL" id="JAMZIH010000253">
    <property type="protein sequence ID" value="KAJ1679650.1"/>
    <property type="molecule type" value="Genomic_DNA"/>
</dbReference>
<proteinExistence type="predicted"/>
<evidence type="ECO:0000313" key="1">
    <source>
        <dbReference type="EMBL" id="KAJ1679650.1"/>
    </source>
</evidence>
<gene>
    <name evidence="1" type="ORF">EV182_001615</name>
</gene>
<dbReference type="Proteomes" id="UP001145114">
    <property type="component" value="Unassembled WGS sequence"/>
</dbReference>
<keyword evidence="2" id="KW-1185">Reference proteome</keyword>
<sequence>MHRKHTPQPNGGGQSQGRTHSNSKVNGRARSQSHTRSHSGSQLPSQRSNRIRQQPLWDIPGQPSASLPNEGPAMKKNLRAQLEQNFRVLRRHHNDLLGIVDFTNHAVLYRYAHDSGDWEKEGIEGTLFVLEFSCSANQSFALKIMNRLTPDDYLEVLTPSHNIHFVDEYIIYQTANDCIMGLWIYQEKDRPRITNCLKQCCASLADDPLASRPRCIYSLLDYIGKSKTPGASNQAEKLIELYEKVAGQQQSLISNGTSGKQSGHDTVKQLTATYHSKLDDVPRDRTSSTSSAVALTADLGKAQDPELTNVRNKLASTVYNSSSSSSSSDGITSALPSGNPNSILDALNAIRPTLSRSTMGANSSNGGLTESLHVSQTPTTAPGMDQLHASSIPPPHMTGAMLPPTFHQHASALGGSAFAPHSQQHHQQHLPPPHPWGFVPPIVVCPNCNHHFPPFMPMATSHPPPPPPPPFAQMALSAASEAVPFASNTVKFPALSQPSRPQTAEATQGRISSTPLMLSASSSAADPTNSKRSTVTQSRAAEFLQFVQNEIGGGRPCFTPTRKDSVPPVPKIPSPFIASSTAVSAGGHAGASFGNAAPAAGINAGEGSAALNDLLSRVKALNLSQQQKSQTQSLSRSSEGPVIGGSLSSLQPQSSSSIATESASALLSGLKRALEGGNN</sequence>
<accession>A0ACC1HUD4</accession>